<evidence type="ECO:0000313" key="2">
    <source>
        <dbReference type="Proteomes" id="UP000002943"/>
    </source>
</evidence>
<reference evidence="1 2" key="1">
    <citation type="journal article" date="2012" name="Int. J. Syst. Evol. Microbiol.">
        <title>Vibrio caribbeanicus sp. nov., isolated from the marine sponge Scleritoderma cyanea.</title>
        <authorList>
            <person name="Hoffmann M."/>
            <person name="Monday S.R."/>
            <person name="Allard M.W."/>
            <person name="Strain E.A."/>
            <person name="Whittaker P."/>
            <person name="Naum M."/>
            <person name="McCarthy P.J."/>
            <person name="Lopez J.V."/>
            <person name="Fischer M."/>
            <person name="Brown E.W."/>
        </authorList>
    </citation>
    <scope>NUCLEOTIDE SEQUENCE [LARGE SCALE GENOMIC DNA]</scope>
    <source>
        <strain evidence="1 2">ATCC BAA-2122</strain>
    </source>
</reference>
<dbReference type="Gene3D" id="3.40.190.10">
    <property type="entry name" value="Periplasmic binding protein-like II"/>
    <property type="match status" value="2"/>
</dbReference>
<comment type="caution">
    <text evidence="1">The sequence shown here is derived from an EMBL/GenBank/DDBJ whole genome shotgun (WGS) entry which is preliminary data.</text>
</comment>
<dbReference type="eggNOG" id="COG0834">
    <property type="taxonomic scope" value="Bacteria"/>
</dbReference>
<dbReference type="RefSeq" id="WP_009602663.1">
    <property type="nucleotide sequence ID" value="NZ_AEIU01000096.1"/>
</dbReference>
<name>E3BNR7_9VIBR</name>
<dbReference type="Proteomes" id="UP000002943">
    <property type="component" value="Unassembled WGS sequence"/>
</dbReference>
<dbReference type="AlphaFoldDB" id="E3BNR7"/>
<gene>
    <name evidence="1" type="ORF">VIBC2010_14789</name>
</gene>
<keyword evidence="2" id="KW-1185">Reference proteome</keyword>
<dbReference type="SUPFAM" id="SSF53850">
    <property type="entry name" value="Periplasmic binding protein-like II"/>
    <property type="match status" value="1"/>
</dbReference>
<protein>
    <submittedName>
        <fullName evidence="1">Uncharacterized protein</fullName>
    </submittedName>
</protein>
<sequence length="237" mass="27087">MVRVISLITVCLINFIFSATAYSEVKIGPPRLLLTTQDWGPYQTFEAGEMGGAALDKVKCVLNKMRQPYQLTMTSWSEAQLRVHTGGQHGFFMATQTKERDTYATLSSPISEQKLTWYFGPGVEPNVNELSKLNLMFSAKFGSSKWFWLKRNGYNVVKQPRDAKVLLRLLKQREIDIALEDQAVFEQELKQAGLPTDFFQNKLLRIEPMGVYFSNRFLKKYTGFLNKFNANIANCEG</sequence>
<organism evidence="1 2">
    <name type="scientific">Vibrio caribbeanicus ATCC BAA-2122</name>
    <dbReference type="NCBI Taxonomy" id="796620"/>
    <lineage>
        <taxon>Bacteria</taxon>
        <taxon>Pseudomonadati</taxon>
        <taxon>Pseudomonadota</taxon>
        <taxon>Gammaproteobacteria</taxon>
        <taxon>Vibrionales</taxon>
        <taxon>Vibrionaceae</taxon>
        <taxon>Vibrio</taxon>
    </lineage>
</organism>
<dbReference type="OrthoDB" id="5453932at2"/>
<dbReference type="STRING" id="796620.VIBC2010_14789"/>
<proteinExistence type="predicted"/>
<dbReference type="EMBL" id="AEIU01000096">
    <property type="protein sequence ID" value="EFP95311.1"/>
    <property type="molecule type" value="Genomic_DNA"/>
</dbReference>
<evidence type="ECO:0000313" key="1">
    <source>
        <dbReference type="EMBL" id="EFP95311.1"/>
    </source>
</evidence>
<accession>E3BNR7</accession>